<accession>A0A212FIB2</accession>
<evidence type="ECO:0000313" key="1">
    <source>
        <dbReference type="EMBL" id="OWR53450.1"/>
    </source>
</evidence>
<dbReference type="AlphaFoldDB" id="A0A212FIB2"/>
<evidence type="ECO:0000313" key="2">
    <source>
        <dbReference type="Proteomes" id="UP000007151"/>
    </source>
</evidence>
<dbReference type="Proteomes" id="UP000007151">
    <property type="component" value="Unassembled WGS sequence"/>
</dbReference>
<gene>
    <name evidence="1" type="ORF">KGM_214705</name>
</gene>
<proteinExistence type="predicted"/>
<reference evidence="1 2" key="1">
    <citation type="journal article" date="2011" name="Cell">
        <title>The monarch butterfly genome yields insights into long-distance migration.</title>
        <authorList>
            <person name="Zhan S."/>
            <person name="Merlin C."/>
            <person name="Boore J.L."/>
            <person name="Reppert S.M."/>
        </authorList>
    </citation>
    <scope>NUCLEOTIDE SEQUENCE [LARGE SCALE GENOMIC DNA]</scope>
    <source>
        <strain evidence="1">F-2</strain>
    </source>
</reference>
<protein>
    <submittedName>
        <fullName evidence="1">Uncharacterized protein</fullName>
    </submittedName>
</protein>
<organism evidence="1 2">
    <name type="scientific">Danaus plexippus plexippus</name>
    <dbReference type="NCBI Taxonomy" id="278856"/>
    <lineage>
        <taxon>Eukaryota</taxon>
        <taxon>Metazoa</taxon>
        <taxon>Ecdysozoa</taxon>
        <taxon>Arthropoda</taxon>
        <taxon>Hexapoda</taxon>
        <taxon>Insecta</taxon>
        <taxon>Pterygota</taxon>
        <taxon>Neoptera</taxon>
        <taxon>Endopterygota</taxon>
        <taxon>Lepidoptera</taxon>
        <taxon>Glossata</taxon>
        <taxon>Ditrysia</taxon>
        <taxon>Papilionoidea</taxon>
        <taxon>Nymphalidae</taxon>
        <taxon>Danainae</taxon>
        <taxon>Danaini</taxon>
        <taxon>Danaina</taxon>
        <taxon>Danaus</taxon>
        <taxon>Danaus</taxon>
    </lineage>
</organism>
<name>A0A212FIB2_DANPL</name>
<keyword evidence="2" id="KW-1185">Reference proteome</keyword>
<dbReference type="EMBL" id="AGBW02008416">
    <property type="protein sequence ID" value="OWR53450.1"/>
    <property type="molecule type" value="Genomic_DNA"/>
</dbReference>
<dbReference type="InParanoid" id="A0A212FIB2"/>
<dbReference type="KEGG" id="dpl:KGM_214705"/>
<comment type="caution">
    <text evidence="1">The sequence shown here is derived from an EMBL/GenBank/DDBJ whole genome shotgun (WGS) entry which is preliminary data.</text>
</comment>
<sequence>MAANTALIDRIHDLHQRDAVICFPLFATCFQTFAEVQLKGACGKFKLNACYNSLDCSYSRIGNDLMMTH</sequence>